<evidence type="ECO:0000313" key="17">
    <source>
        <dbReference type="Proteomes" id="UP001597389"/>
    </source>
</evidence>
<feature type="transmembrane region" description="Helical" evidence="13">
    <location>
        <begin position="20"/>
        <end position="39"/>
    </location>
</feature>
<evidence type="ECO:0000256" key="2">
    <source>
        <dbReference type="ARBA" id="ARBA00022448"/>
    </source>
</evidence>
<keyword evidence="5 13" id="KW-0375">Hydrogen ion transport</keyword>
<comment type="function">
    <text evidence="11">Component of the F(0) channel, it forms part of the peripheral stalk, linking F(1) to F(0). The b'-subunit is a diverged and duplicated form of b found in plants and photosynthetic bacteria.</text>
</comment>
<dbReference type="HAMAP" id="MF_01398">
    <property type="entry name" value="ATP_synth_b_bprime"/>
    <property type="match status" value="1"/>
</dbReference>
<evidence type="ECO:0000313" key="16">
    <source>
        <dbReference type="EMBL" id="MFD2159019.1"/>
    </source>
</evidence>
<feature type="coiled-coil region" evidence="15">
    <location>
        <begin position="51"/>
        <end position="133"/>
    </location>
</feature>
<proteinExistence type="inferred from homology"/>
<keyword evidence="8 13" id="KW-0472">Membrane</keyword>
<organism evidence="16 17">
    <name type="scientific">Rubritalea tangerina</name>
    <dbReference type="NCBI Taxonomy" id="430798"/>
    <lineage>
        <taxon>Bacteria</taxon>
        <taxon>Pseudomonadati</taxon>
        <taxon>Verrucomicrobiota</taxon>
        <taxon>Verrucomicrobiia</taxon>
        <taxon>Verrucomicrobiales</taxon>
        <taxon>Rubritaleaceae</taxon>
        <taxon>Rubritalea</taxon>
    </lineage>
</organism>
<keyword evidence="9 13" id="KW-0066">ATP synthesis</keyword>
<gene>
    <name evidence="13" type="primary">atpF</name>
    <name evidence="16" type="ORF">ACFSW8_08925</name>
</gene>
<keyword evidence="15" id="KW-0175">Coiled coil</keyword>
<comment type="caution">
    <text evidence="16">The sequence shown here is derived from an EMBL/GenBank/DDBJ whole genome shotgun (WGS) entry which is preliminary data.</text>
</comment>
<evidence type="ECO:0000256" key="13">
    <source>
        <dbReference type="HAMAP-Rule" id="MF_01398"/>
    </source>
</evidence>
<comment type="subcellular location">
    <subcellularLocation>
        <location evidence="13">Cell membrane</location>
        <topology evidence="13">Single-pass membrane protein</topology>
    </subcellularLocation>
    <subcellularLocation>
        <location evidence="12">Endomembrane system</location>
        <topology evidence="12">Single-pass membrane protein</topology>
    </subcellularLocation>
</comment>
<dbReference type="InterPro" id="IPR050059">
    <property type="entry name" value="ATP_synthase_B_chain"/>
</dbReference>
<keyword evidence="2 13" id="KW-0813">Transport</keyword>
<protein>
    <recommendedName>
        <fullName evidence="13">ATP synthase subunit b</fullName>
    </recommendedName>
    <alternativeName>
        <fullName evidence="13">ATP synthase F(0) sector subunit b</fullName>
    </alternativeName>
    <alternativeName>
        <fullName evidence="13">ATPase subunit I</fullName>
    </alternativeName>
    <alternativeName>
        <fullName evidence="13">F-type ATPase subunit b</fullName>
        <shortName evidence="13">F-ATPase subunit b</shortName>
    </alternativeName>
</protein>
<reference evidence="17" key="1">
    <citation type="journal article" date="2019" name="Int. J. Syst. Evol. Microbiol.">
        <title>The Global Catalogue of Microorganisms (GCM) 10K type strain sequencing project: providing services to taxonomists for standard genome sequencing and annotation.</title>
        <authorList>
            <consortium name="The Broad Institute Genomics Platform"/>
            <consortium name="The Broad Institute Genome Sequencing Center for Infectious Disease"/>
            <person name="Wu L."/>
            <person name="Ma J."/>
        </authorList>
    </citation>
    <scope>NUCLEOTIDE SEQUENCE [LARGE SCALE GENOMIC DNA]</scope>
    <source>
        <strain evidence="17">CCUG 57942</strain>
    </source>
</reference>
<evidence type="ECO:0000256" key="10">
    <source>
        <dbReference type="ARBA" id="ARBA00025198"/>
    </source>
</evidence>
<dbReference type="PANTHER" id="PTHR33445:SF1">
    <property type="entry name" value="ATP SYNTHASE SUBUNIT B"/>
    <property type="match status" value="1"/>
</dbReference>
<dbReference type="InterPro" id="IPR002146">
    <property type="entry name" value="ATP_synth_b/b'su_bac/chlpt"/>
</dbReference>
<keyword evidence="6 13" id="KW-1133">Transmembrane helix</keyword>
<keyword evidence="17" id="KW-1185">Reference proteome</keyword>
<dbReference type="PANTHER" id="PTHR33445">
    <property type="entry name" value="ATP SYNTHASE SUBUNIT B', CHLOROPLASTIC"/>
    <property type="match status" value="1"/>
</dbReference>
<keyword evidence="13" id="KW-1003">Cell membrane</keyword>
<evidence type="ECO:0000256" key="4">
    <source>
        <dbReference type="ARBA" id="ARBA00022692"/>
    </source>
</evidence>
<dbReference type="EMBL" id="JBHUJB010000035">
    <property type="protein sequence ID" value="MFD2159019.1"/>
    <property type="molecule type" value="Genomic_DNA"/>
</dbReference>
<evidence type="ECO:0000256" key="15">
    <source>
        <dbReference type="SAM" id="Coils"/>
    </source>
</evidence>
<keyword evidence="7 13" id="KW-0406">Ion transport</keyword>
<evidence type="ECO:0000256" key="7">
    <source>
        <dbReference type="ARBA" id="ARBA00023065"/>
    </source>
</evidence>
<evidence type="ECO:0000256" key="8">
    <source>
        <dbReference type="ARBA" id="ARBA00023136"/>
    </source>
</evidence>
<evidence type="ECO:0000256" key="11">
    <source>
        <dbReference type="ARBA" id="ARBA00025614"/>
    </source>
</evidence>
<dbReference type="RefSeq" id="WP_377087365.1">
    <property type="nucleotide sequence ID" value="NZ_JBHSJL010000014.1"/>
</dbReference>
<dbReference type="CDD" id="cd06503">
    <property type="entry name" value="ATP-synt_Fo_b"/>
    <property type="match status" value="1"/>
</dbReference>
<dbReference type="Proteomes" id="UP001597389">
    <property type="component" value="Unassembled WGS sequence"/>
</dbReference>
<keyword evidence="4 13" id="KW-0812">Transmembrane</keyword>
<evidence type="ECO:0000256" key="5">
    <source>
        <dbReference type="ARBA" id="ARBA00022781"/>
    </source>
</evidence>
<evidence type="ECO:0000256" key="3">
    <source>
        <dbReference type="ARBA" id="ARBA00022547"/>
    </source>
</evidence>
<comment type="similarity">
    <text evidence="1 13 14">Belongs to the ATPase B chain family.</text>
</comment>
<evidence type="ECO:0000256" key="12">
    <source>
        <dbReference type="ARBA" id="ARBA00037847"/>
    </source>
</evidence>
<comment type="subunit">
    <text evidence="13">F-type ATPases have 2 components, F(1) - the catalytic core - and F(0) - the membrane proton channel. F(1) has five subunits: alpha(3), beta(3), gamma(1), delta(1), epsilon(1). F(0) has three main subunits: a(1), b(2) and c(10-14). The alpha and beta chains form an alternating ring which encloses part of the gamma chain. F(1) is attached to F(0) by a central stalk formed by the gamma and epsilon chains, while a peripheral stalk is formed by the delta and b chains.</text>
</comment>
<keyword evidence="3 13" id="KW-0138">CF(0)</keyword>
<evidence type="ECO:0000256" key="6">
    <source>
        <dbReference type="ARBA" id="ARBA00022989"/>
    </source>
</evidence>
<accession>A0ABW4ZAL6</accession>
<sequence>MITTLAAGGIVSDLTEPFGVNWFLFGAQLINFIIVIIVLKKFAFTPILAMLEQRAKRIAEGEEKLKRIETQLAESEEQTAAALEKANNDAKRLIEEAKDSAAALSEEKSQEAIAKAQDILAKAEATAKAESEKMKAELKSEFGQLVVATTAAVTGKVLTDEDNKRINQEALASVEG</sequence>
<evidence type="ECO:0000256" key="1">
    <source>
        <dbReference type="ARBA" id="ARBA00005513"/>
    </source>
</evidence>
<name>A0ABW4ZAL6_9BACT</name>
<dbReference type="Pfam" id="PF00430">
    <property type="entry name" value="ATP-synt_B"/>
    <property type="match status" value="1"/>
</dbReference>
<evidence type="ECO:0000256" key="9">
    <source>
        <dbReference type="ARBA" id="ARBA00023310"/>
    </source>
</evidence>
<comment type="function">
    <text evidence="10 13">F(1)F(0) ATP synthase produces ATP from ADP in the presence of a proton or sodium gradient. F-type ATPases consist of two structural domains, F(1) containing the extramembraneous catalytic core and F(0) containing the membrane proton channel, linked together by a central stalk and a peripheral stalk. During catalysis, ATP synthesis in the catalytic domain of F(1) is coupled via a rotary mechanism of the central stalk subunits to proton translocation.</text>
</comment>
<evidence type="ECO:0000256" key="14">
    <source>
        <dbReference type="RuleBase" id="RU003848"/>
    </source>
</evidence>